<reference evidence="2 3" key="1">
    <citation type="submission" date="2015-07" db="EMBL/GenBank/DDBJ databases">
        <title>High-quality genome of monoxenous trypanosomatid Leptomonas pyrrhocoris.</title>
        <authorList>
            <person name="Flegontov P."/>
            <person name="Butenko A."/>
            <person name="Firsov S."/>
            <person name="Vlcek C."/>
            <person name="Logacheva M.D."/>
            <person name="Field M."/>
            <person name="Filatov D."/>
            <person name="Flegontova O."/>
            <person name="Gerasimov E."/>
            <person name="Jackson A.P."/>
            <person name="Kelly S."/>
            <person name="Opperdoes F."/>
            <person name="O'Reilly A."/>
            <person name="Votypka J."/>
            <person name="Yurchenko V."/>
            <person name="Lukes J."/>
        </authorList>
    </citation>
    <scope>NUCLEOTIDE SEQUENCE [LARGE SCALE GENOMIC DNA]</scope>
    <source>
        <strain evidence="2">H10</strain>
    </source>
</reference>
<evidence type="ECO:0000313" key="3">
    <source>
        <dbReference type="Proteomes" id="UP000037923"/>
    </source>
</evidence>
<dbReference type="RefSeq" id="XP_015658000.1">
    <property type="nucleotide sequence ID" value="XM_015803358.1"/>
</dbReference>
<keyword evidence="3" id="KW-1185">Reference proteome</keyword>
<feature type="coiled-coil region" evidence="1">
    <location>
        <begin position="249"/>
        <end position="280"/>
    </location>
</feature>
<comment type="caution">
    <text evidence="2">The sequence shown here is derived from an EMBL/GenBank/DDBJ whole genome shotgun (WGS) entry which is preliminary data.</text>
</comment>
<keyword evidence="1" id="KW-0175">Coiled coil</keyword>
<gene>
    <name evidence="2" type="ORF">ABB37_05377</name>
</gene>
<proteinExistence type="predicted"/>
<dbReference type="Proteomes" id="UP000037923">
    <property type="component" value="Unassembled WGS sequence"/>
</dbReference>
<organism evidence="2 3">
    <name type="scientific">Leptomonas pyrrhocoris</name>
    <name type="common">Firebug parasite</name>
    <dbReference type="NCBI Taxonomy" id="157538"/>
    <lineage>
        <taxon>Eukaryota</taxon>
        <taxon>Discoba</taxon>
        <taxon>Euglenozoa</taxon>
        <taxon>Kinetoplastea</taxon>
        <taxon>Metakinetoplastina</taxon>
        <taxon>Trypanosomatida</taxon>
        <taxon>Trypanosomatidae</taxon>
        <taxon>Leishmaniinae</taxon>
        <taxon>Leptomonas</taxon>
    </lineage>
</organism>
<evidence type="ECO:0000256" key="1">
    <source>
        <dbReference type="SAM" id="Coils"/>
    </source>
</evidence>
<protein>
    <submittedName>
        <fullName evidence="2">Putative TATE DNA transposon</fullName>
    </submittedName>
</protein>
<dbReference type="VEuPathDB" id="TriTrypDB:LpyrH10_10_1460"/>
<dbReference type="GeneID" id="26905667"/>
<sequence length="337" mass="38389">MSSPPDAQIPFSAECEKRLKILETHRAVYTEVEYKEERRKILALLTSPPQTTVSNDVTLSKTVASHWAEEAQKALYPWWSHKKKAENRQAVIETQFTKGEHWEKLKESFLTNARNKELPAINVLIGHYLMYAENLEASRYILMYMLTNYTSQECVETHNWYIAKLWDEGTMISRGEQIAELAYPLFPASMNELNSKLIRAQQKTGTTMAGGGEDPVKDFYKKHEEDVLHGGGYIPVYDAQGTQVGVGDLAELEKQLNTFTEQMHCNLQRMNKQIEDVRKQPTTQSTYARSYTTRGGMRAYSGRGRGYGRGGYRGGFRGGNMDECMEGEDEPKTVAKN</sequence>
<name>A0A0N0DUX4_LEPPY</name>
<dbReference type="EMBL" id="LGTL01000010">
    <property type="protein sequence ID" value="KPA79561.1"/>
    <property type="molecule type" value="Genomic_DNA"/>
</dbReference>
<evidence type="ECO:0000313" key="2">
    <source>
        <dbReference type="EMBL" id="KPA79561.1"/>
    </source>
</evidence>
<dbReference type="AlphaFoldDB" id="A0A0N0DUX4"/>
<accession>A0A0N0DUX4</accession>